<name>I1XHE2_METNJ</name>
<keyword evidence="1" id="KW-0812">Transmembrane</keyword>
<proteinExistence type="predicted"/>
<dbReference type="STRING" id="754476.Q7A_969"/>
<accession>I1XHE2</accession>
<keyword evidence="1" id="KW-1133">Transmembrane helix</keyword>
<dbReference type="AlphaFoldDB" id="I1XHE2"/>
<reference evidence="2 3" key="2">
    <citation type="journal article" date="2013" name="Int. J. Syst. Evol. Microbiol.">
        <title>Methylophaga nitratireducenticrescens sp. nov. and Methylophaga frappieri sp. nov., isolated from the biofilm of the methanol-fed denitrification system treating the seawater at the Montreal Biodome.</title>
        <authorList>
            <person name="Villeneuve C."/>
            <person name="Martineau C."/>
            <person name="Mauffrey F."/>
            <person name="Villemur R."/>
        </authorList>
    </citation>
    <scope>NUCLEOTIDE SEQUENCE [LARGE SCALE GENOMIC DNA]</scope>
    <source>
        <strain evidence="2 3">JAM1</strain>
    </source>
</reference>
<protein>
    <submittedName>
        <fullName evidence="2">Uncharacterized protein</fullName>
    </submittedName>
</protein>
<keyword evidence="1" id="KW-0472">Membrane</keyword>
<reference evidence="2 3" key="1">
    <citation type="journal article" date="2012" name="J. Bacteriol.">
        <title>Complete genome sequences of Methylophaga sp. strain JAM1 and Methylophaga sp. strain JAM7.</title>
        <authorList>
            <person name="Villeneuve C."/>
            <person name="Martineau C."/>
            <person name="Mauffrey F."/>
            <person name="Villemur R."/>
        </authorList>
    </citation>
    <scope>NUCLEOTIDE SEQUENCE [LARGE SCALE GENOMIC DNA]</scope>
    <source>
        <strain evidence="2 3">JAM1</strain>
    </source>
</reference>
<sequence>MNQSNPVKIFRYMDAVCFMLLKPSFVFAIVFKIVKVTL</sequence>
<evidence type="ECO:0000256" key="1">
    <source>
        <dbReference type="SAM" id="Phobius"/>
    </source>
</evidence>
<dbReference type="Proteomes" id="UP000009144">
    <property type="component" value="Chromosome"/>
</dbReference>
<gene>
    <name evidence="2" type="ordered locus">Q7A_969</name>
</gene>
<dbReference type="EMBL" id="CP003390">
    <property type="protein sequence ID" value="AFI83811.1"/>
    <property type="molecule type" value="Genomic_DNA"/>
</dbReference>
<keyword evidence="3" id="KW-1185">Reference proteome</keyword>
<organism evidence="2 3">
    <name type="scientific">Methylophaga nitratireducenticrescens</name>
    <dbReference type="NCBI Taxonomy" id="754476"/>
    <lineage>
        <taxon>Bacteria</taxon>
        <taxon>Pseudomonadati</taxon>
        <taxon>Pseudomonadota</taxon>
        <taxon>Gammaproteobacteria</taxon>
        <taxon>Thiotrichales</taxon>
        <taxon>Piscirickettsiaceae</taxon>
        <taxon>Methylophaga</taxon>
    </lineage>
</organism>
<dbReference type="HOGENOM" id="CLU_3330017_0_0_6"/>
<evidence type="ECO:0000313" key="3">
    <source>
        <dbReference type="Proteomes" id="UP000009144"/>
    </source>
</evidence>
<feature type="transmembrane region" description="Helical" evidence="1">
    <location>
        <begin position="12"/>
        <end position="34"/>
    </location>
</feature>
<evidence type="ECO:0000313" key="2">
    <source>
        <dbReference type="EMBL" id="AFI83811.1"/>
    </source>
</evidence>